<evidence type="ECO:0000256" key="9">
    <source>
        <dbReference type="HAMAP-Rule" id="MF_00911"/>
    </source>
</evidence>
<dbReference type="GO" id="GO:0043093">
    <property type="term" value="P:FtsZ-dependent cytokinesis"/>
    <property type="evidence" value="ECO:0007669"/>
    <property type="project" value="UniProtKB-UniRule"/>
</dbReference>
<accession>A0A501PC76</accession>
<dbReference type="PANTHER" id="PTHR35851">
    <property type="entry name" value="CELL DIVISION PROTEIN FTSQ"/>
    <property type="match status" value="1"/>
</dbReference>
<evidence type="ECO:0000256" key="6">
    <source>
        <dbReference type="ARBA" id="ARBA00022989"/>
    </source>
</evidence>
<protein>
    <recommendedName>
        <fullName evidence="9">Cell division protein FtsQ</fullName>
    </recommendedName>
</protein>
<comment type="similarity">
    <text evidence="9">Belongs to the FtsQ/DivIB family. FtsQ subfamily.</text>
</comment>
<evidence type="ECO:0000256" key="2">
    <source>
        <dbReference type="ARBA" id="ARBA00022475"/>
    </source>
</evidence>
<dbReference type="InterPro" id="IPR013685">
    <property type="entry name" value="POTRA_FtsQ_type"/>
</dbReference>
<dbReference type="PANTHER" id="PTHR35851:SF1">
    <property type="entry name" value="CELL DIVISION PROTEIN FTSQ"/>
    <property type="match status" value="1"/>
</dbReference>
<comment type="subcellular location">
    <subcellularLocation>
        <location evidence="9">Cell inner membrane</location>
        <topology evidence="9">Single-pass type II membrane protein</topology>
    </subcellularLocation>
    <subcellularLocation>
        <location evidence="1">Membrane</location>
    </subcellularLocation>
    <text evidence="9">Localizes to the division septum.</text>
</comment>
<evidence type="ECO:0000256" key="8">
    <source>
        <dbReference type="ARBA" id="ARBA00023306"/>
    </source>
</evidence>
<evidence type="ECO:0000313" key="11">
    <source>
        <dbReference type="EMBL" id="TPD57622.1"/>
    </source>
</evidence>
<dbReference type="Proteomes" id="UP000319148">
    <property type="component" value="Unassembled WGS sequence"/>
</dbReference>
<evidence type="ECO:0000313" key="12">
    <source>
        <dbReference type="Proteomes" id="UP000319148"/>
    </source>
</evidence>
<name>A0A501PC76_9PROT</name>
<keyword evidence="4 9" id="KW-0132">Cell division</keyword>
<dbReference type="EMBL" id="VFIY01000018">
    <property type="protein sequence ID" value="TPD57622.1"/>
    <property type="molecule type" value="Genomic_DNA"/>
</dbReference>
<dbReference type="InterPro" id="IPR026579">
    <property type="entry name" value="FtsQ"/>
</dbReference>
<dbReference type="Gene3D" id="3.40.50.11690">
    <property type="entry name" value="Cell division protein FtsQ/DivIB"/>
    <property type="match status" value="1"/>
</dbReference>
<dbReference type="InterPro" id="IPR045335">
    <property type="entry name" value="FtsQ_C_sf"/>
</dbReference>
<sequence>MRSLITFFQRNREPLKRGEREAQSLKRRRQKDLLIRSTGVSVVALVVIMSVYLWQSGMVSDALHSTGERVGERLTDAGLVVGEIRIDGQKQAALDDIRKALAVSHGENIMALDLKAMRERVEALDWVESASIGRAMPDILTVRIEEYDPAALWQVDGHLWLVTRDGKRITDQKLGLFPALPMVVGQGADSALPGYLELVAAWPEIFAGVESAVRVGDRRWDLLLKRGITVRLPEKNVTQALEKFAALTRDEKILEKDILAVDLRLEDKTFIRLTPGEAKRRRMAAENTEEEQI</sequence>
<dbReference type="GO" id="GO:0005886">
    <property type="term" value="C:plasma membrane"/>
    <property type="evidence" value="ECO:0007669"/>
    <property type="project" value="UniProtKB-SubCell"/>
</dbReference>
<keyword evidence="3 9" id="KW-0997">Cell inner membrane</keyword>
<dbReference type="Gene3D" id="3.10.20.310">
    <property type="entry name" value="membrane protein fhac"/>
    <property type="match status" value="1"/>
</dbReference>
<comment type="function">
    <text evidence="9">Essential cell division protein.</text>
</comment>
<evidence type="ECO:0000259" key="10">
    <source>
        <dbReference type="PROSITE" id="PS51779"/>
    </source>
</evidence>
<comment type="caution">
    <text evidence="11">The sequence shown here is derived from an EMBL/GenBank/DDBJ whole genome shotgun (WGS) entry which is preliminary data.</text>
</comment>
<keyword evidence="2 9" id="KW-1003">Cell membrane</keyword>
<evidence type="ECO:0000256" key="5">
    <source>
        <dbReference type="ARBA" id="ARBA00022692"/>
    </source>
</evidence>
<gene>
    <name evidence="9" type="primary">ftsQ</name>
    <name evidence="11" type="ORF">FIV46_16055</name>
</gene>
<dbReference type="RefSeq" id="WP_139941937.1">
    <property type="nucleotide sequence ID" value="NZ_JBHSYP010000005.1"/>
</dbReference>
<evidence type="ECO:0000256" key="4">
    <source>
        <dbReference type="ARBA" id="ARBA00022618"/>
    </source>
</evidence>
<keyword evidence="5 9" id="KW-0812">Transmembrane</keyword>
<keyword evidence="6 9" id="KW-1133">Transmembrane helix</keyword>
<proteinExistence type="inferred from homology"/>
<keyword evidence="7 9" id="KW-0472">Membrane</keyword>
<organism evidence="11 12">
    <name type="scientific">Emcibacter nanhaiensis</name>
    <dbReference type="NCBI Taxonomy" id="1505037"/>
    <lineage>
        <taxon>Bacteria</taxon>
        <taxon>Pseudomonadati</taxon>
        <taxon>Pseudomonadota</taxon>
        <taxon>Alphaproteobacteria</taxon>
        <taxon>Emcibacterales</taxon>
        <taxon>Emcibacteraceae</taxon>
        <taxon>Emcibacter</taxon>
    </lineage>
</organism>
<dbReference type="OrthoDB" id="9783091at2"/>
<dbReference type="InterPro" id="IPR005548">
    <property type="entry name" value="Cell_div_FtsQ/DivIB_C"/>
</dbReference>
<dbReference type="PROSITE" id="PS51779">
    <property type="entry name" value="POTRA"/>
    <property type="match status" value="1"/>
</dbReference>
<dbReference type="GO" id="GO:0032153">
    <property type="term" value="C:cell division site"/>
    <property type="evidence" value="ECO:0007669"/>
    <property type="project" value="UniProtKB-UniRule"/>
</dbReference>
<keyword evidence="8 9" id="KW-0131">Cell cycle</keyword>
<evidence type="ECO:0000256" key="1">
    <source>
        <dbReference type="ARBA" id="ARBA00004370"/>
    </source>
</evidence>
<evidence type="ECO:0000256" key="7">
    <source>
        <dbReference type="ARBA" id="ARBA00023136"/>
    </source>
</evidence>
<dbReference type="AlphaFoldDB" id="A0A501PC76"/>
<dbReference type="GO" id="GO:0090529">
    <property type="term" value="P:cell septum assembly"/>
    <property type="evidence" value="ECO:0007669"/>
    <property type="project" value="InterPro"/>
</dbReference>
<evidence type="ECO:0000256" key="3">
    <source>
        <dbReference type="ARBA" id="ARBA00022519"/>
    </source>
</evidence>
<dbReference type="Pfam" id="PF08478">
    <property type="entry name" value="POTRA_1"/>
    <property type="match status" value="1"/>
</dbReference>
<reference evidence="12" key="1">
    <citation type="submission" date="2019-06" db="EMBL/GenBank/DDBJ databases">
        <title>The complete genome of Emcibacter congregatus ZYLT.</title>
        <authorList>
            <person name="Zhao Z."/>
        </authorList>
    </citation>
    <scope>NUCLEOTIDE SEQUENCE [LARGE SCALE GENOMIC DNA]</scope>
    <source>
        <strain evidence="12">MCCC 1A06723</strain>
    </source>
</reference>
<keyword evidence="12" id="KW-1185">Reference proteome</keyword>
<dbReference type="Pfam" id="PF03799">
    <property type="entry name" value="FtsQ_DivIB_C"/>
    <property type="match status" value="1"/>
</dbReference>
<dbReference type="InterPro" id="IPR034746">
    <property type="entry name" value="POTRA"/>
</dbReference>
<dbReference type="HAMAP" id="MF_00911">
    <property type="entry name" value="FtsQ_subfam"/>
    <property type="match status" value="1"/>
</dbReference>
<feature type="transmembrane region" description="Helical" evidence="9">
    <location>
        <begin position="33"/>
        <end position="54"/>
    </location>
</feature>
<feature type="domain" description="POTRA" evidence="10">
    <location>
        <begin position="79"/>
        <end position="147"/>
    </location>
</feature>